<protein>
    <submittedName>
        <fullName evidence="2">Shoot gravitropism 2</fullName>
    </submittedName>
</protein>
<dbReference type="AlphaFoldDB" id="A0A699UC87"/>
<organism evidence="2">
    <name type="scientific">Tanacetum cinerariifolium</name>
    <name type="common">Dalmatian daisy</name>
    <name type="synonym">Chrysanthemum cinerariifolium</name>
    <dbReference type="NCBI Taxonomy" id="118510"/>
    <lineage>
        <taxon>Eukaryota</taxon>
        <taxon>Viridiplantae</taxon>
        <taxon>Streptophyta</taxon>
        <taxon>Embryophyta</taxon>
        <taxon>Tracheophyta</taxon>
        <taxon>Spermatophyta</taxon>
        <taxon>Magnoliopsida</taxon>
        <taxon>eudicotyledons</taxon>
        <taxon>Gunneridae</taxon>
        <taxon>Pentapetalae</taxon>
        <taxon>asterids</taxon>
        <taxon>campanulids</taxon>
        <taxon>Asterales</taxon>
        <taxon>Asteraceae</taxon>
        <taxon>Asteroideae</taxon>
        <taxon>Anthemideae</taxon>
        <taxon>Anthemidinae</taxon>
        <taxon>Tanacetum</taxon>
    </lineage>
</organism>
<name>A0A699UC87_TANCI</name>
<evidence type="ECO:0000256" key="1">
    <source>
        <dbReference type="SAM" id="MobiDB-lite"/>
    </source>
</evidence>
<accession>A0A699UC87</accession>
<reference evidence="2" key="1">
    <citation type="journal article" date="2019" name="Sci. Rep.">
        <title>Draft genome of Tanacetum cinerariifolium, the natural source of mosquito coil.</title>
        <authorList>
            <person name="Yamashiro T."/>
            <person name="Shiraishi A."/>
            <person name="Satake H."/>
            <person name="Nakayama K."/>
        </authorList>
    </citation>
    <scope>NUCLEOTIDE SEQUENCE</scope>
</reference>
<feature type="non-terminal residue" evidence="2">
    <location>
        <position position="149"/>
    </location>
</feature>
<proteinExistence type="predicted"/>
<gene>
    <name evidence="2" type="ORF">Tci_892026</name>
</gene>
<evidence type="ECO:0000313" key="2">
    <source>
        <dbReference type="EMBL" id="GFD20057.1"/>
    </source>
</evidence>
<sequence>MRTKPRLDTFSFDDLYNNLRVFERDVKGTTASSSNTQNVAFVSTDNTSSTNDVSTTYSVSSPYVLKSQKERSSSYTNEVIHSFFSNQSRHFARDYRAKRSQDSRRRDARYNGNKVRDNGRRPAYQDDSKALVTINGEDIDWSGHVEEDA</sequence>
<dbReference type="EMBL" id="BKCJ011319266">
    <property type="protein sequence ID" value="GFD20057.1"/>
    <property type="molecule type" value="Genomic_DNA"/>
</dbReference>
<feature type="region of interest" description="Disordered" evidence="1">
    <location>
        <begin position="94"/>
        <end position="129"/>
    </location>
</feature>
<comment type="caution">
    <text evidence="2">The sequence shown here is derived from an EMBL/GenBank/DDBJ whole genome shotgun (WGS) entry which is preliminary data.</text>
</comment>